<dbReference type="InterPro" id="IPR004095">
    <property type="entry name" value="TGS"/>
</dbReference>
<dbReference type="PROSITE" id="PS51880">
    <property type="entry name" value="TGS"/>
    <property type="match status" value="1"/>
</dbReference>
<evidence type="ECO:0000313" key="14">
    <source>
        <dbReference type="Proteomes" id="UP000410492"/>
    </source>
</evidence>
<dbReference type="CDD" id="cd04867">
    <property type="entry name" value="TGS_YchF_OLA1"/>
    <property type="match status" value="1"/>
</dbReference>
<evidence type="ECO:0000256" key="1">
    <source>
        <dbReference type="ARBA" id="ARBA00001946"/>
    </source>
</evidence>
<gene>
    <name evidence="13" type="ORF">CALMAC_LOCUS5629</name>
</gene>
<feature type="compositionally biased region" description="Basic and acidic residues" evidence="10">
    <location>
        <begin position="1280"/>
        <end position="1289"/>
    </location>
</feature>
<dbReference type="GO" id="GO:0005525">
    <property type="term" value="F:GTP binding"/>
    <property type="evidence" value="ECO:0007669"/>
    <property type="project" value="InterPro"/>
</dbReference>
<reference evidence="13 14" key="1">
    <citation type="submission" date="2019-01" db="EMBL/GenBank/DDBJ databases">
        <authorList>
            <person name="Sayadi A."/>
        </authorList>
    </citation>
    <scope>NUCLEOTIDE SEQUENCE [LARGE SCALE GENOMIC DNA]</scope>
</reference>
<evidence type="ECO:0000256" key="8">
    <source>
        <dbReference type="ARBA" id="ARBA00022842"/>
    </source>
</evidence>
<dbReference type="SUPFAM" id="SSF52540">
    <property type="entry name" value="P-loop containing nucleoside triphosphate hydrolases"/>
    <property type="match status" value="4"/>
</dbReference>
<dbReference type="Gene3D" id="3.10.20.30">
    <property type="match status" value="1"/>
</dbReference>
<dbReference type="Gene3D" id="3.40.50.300">
    <property type="entry name" value="P-loop containing nucleotide triphosphate hydrolases"/>
    <property type="match status" value="5"/>
</dbReference>
<evidence type="ECO:0000313" key="13">
    <source>
        <dbReference type="EMBL" id="VEN41986.1"/>
    </source>
</evidence>
<dbReference type="NCBIfam" id="TIGR00092">
    <property type="entry name" value="redox-regulated ATPase YchF"/>
    <property type="match status" value="1"/>
</dbReference>
<dbReference type="EMBL" id="CAACVG010006822">
    <property type="protein sequence ID" value="VEN41986.1"/>
    <property type="molecule type" value="Genomic_DNA"/>
</dbReference>
<dbReference type="GO" id="GO:0016887">
    <property type="term" value="F:ATP hydrolysis activity"/>
    <property type="evidence" value="ECO:0007669"/>
    <property type="project" value="InterPro"/>
</dbReference>
<name>A0A653C200_CALMS</name>
<dbReference type="InterPro" id="IPR031167">
    <property type="entry name" value="G_OBG"/>
</dbReference>
<dbReference type="InterPro" id="IPR027417">
    <property type="entry name" value="P-loop_NTPase"/>
</dbReference>
<dbReference type="PANTHER" id="PTHR23305">
    <property type="entry name" value="OBG GTPASE FAMILY"/>
    <property type="match status" value="1"/>
</dbReference>
<dbReference type="InterPro" id="IPR013029">
    <property type="entry name" value="YchF_C"/>
</dbReference>
<evidence type="ECO:0000256" key="7">
    <source>
        <dbReference type="ARBA" id="ARBA00022840"/>
    </source>
</evidence>
<organism evidence="13 14">
    <name type="scientific">Callosobruchus maculatus</name>
    <name type="common">Southern cowpea weevil</name>
    <name type="synonym">Pulse bruchid</name>
    <dbReference type="NCBI Taxonomy" id="64391"/>
    <lineage>
        <taxon>Eukaryota</taxon>
        <taxon>Metazoa</taxon>
        <taxon>Ecdysozoa</taxon>
        <taxon>Arthropoda</taxon>
        <taxon>Hexapoda</taxon>
        <taxon>Insecta</taxon>
        <taxon>Pterygota</taxon>
        <taxon>Neoptera</taxon>
        <taxon>Endopterygota</taxon>
        <taxon>Coleoptera</taxon>
        <taxon>Polyphaga</taxon>
        <taxon>Cucujiformia</taxon>
        <taxon>Chrysomeloidea</taxon>
        <taxon>Chrysomelidae</taxon>
        <taxon>Bruchinae</taxon>
        <taxon>Bruchini</taxon>
        <taxon>Callosobruchus</taxon>
    </lineage>
</organism>
<evidence type="ECO:0000256" key="9">
    <source>
        <dbReference type="SAM" id="Coils"/>
    </source>
</evidence>
<keyword evidence="6" id="KW-0378">Hydrolase</keyword>
<dbReference type="GO" id="GO:0046872">
    <property type="term" value="F:metal ion binding"/>
    <property type="evidence" value="ECO:0007669"/>
    <property type="project" value="UniProtKB-KW"/>
</dbReference>
<dbReference type="OrthoDB" id="424823at2759"/>
<evidence type="ECO:0000259" key="12">
    <source>
        <dbReference type="PROSITE" id="PS51880"/>
    </source>
</evidence>
<keyword evidence="9" id="KW-0175">Coiled coil</keyword>
<keyword evidence="8" id="KW-0460">Magnesium</keyword>
<proteinExistence type="predicted"/>
<dbReference type="FunFam" id="1.10.150.300:FF:000003">
    <property type="entry name" value="Obg-like ATPase 1"/>
    <property type="match status" value="1"/>
</dbReference>
<evidence type="ECO:0000256" key="3">
    <source>
        <dbReference type="ARBA" id="ARBA00022490"/>
    </source>
</evidence>
<evidence type="ECO:0000256" key="5">
    <source>
        <dbReference type="ARBA" id="ARBA00022741"/>
    </source>
</evidence>
<evidence type="ECO:0000259" key="11">
    <source>
        <dbReference type="PROSITE" id="PS51710"/>
    </source>
</evidence>
<dbReference type="Gene3D" id="1.10.150.300">
    <property type="entry name" value="TGS-like domain"/>
    <property type="match status" value="1"/>
</dbReference>
<dbReference type="GO" id="GO:0005737">
    <property type="term" value="C:cytoplasm"/>
    <property type="evidence" value="ECO:0007669"/>
    <property type="project" value="UniProtKB-SubCell"/>
</dbReference>
<keyword evidence="3" id="KW-0963">Cytoplasm</keyword>
<dbReference type="InterPro" id="IPR023192">
    <property type="entry name" value="TGS-like_dom_sf"/>
</dbReference>
<dbReference type="PROSITE" id="PS51710">
    <property type="entry name" value="G_OBG"/>
    <property type="match status" value="1"/>
</dbReference>
<keyword evidence="14" id="KW-1185">Reference proteome</keyword>
<feature type="domain" description="OBG-type G" evidence="11">
    <location>
        <begin position="1959"/>
        <end position="2165"/>
    </location>
</feature>
<evidence type="ECO:0000256" key="6">
    <source>
        <dbReference type="ARBA" id="ARBA00022801"/>
    </source>
</evidence>
<accession>A0A653C200</accession>
<feature type="region of interest" description="Disordered" evidence="10">
    <location>
        <begin position="1280"/>
        <end position="1302"/>
    </location>
</feature>
<feature type="domain" description="TGS" evidence="12">
    <location>
        <begin position="2188"/>
        <end position="2271"/>
    </location>
</feature>
<keyword evidence="5" id="KW-0547">Nucleotide-binding</keyword>
<dbReference type="Proteomes" id="UP000410492">
    <property type="component" value="Unassembled WGS sequence"/>
</dbReference>
<evidence type="ECO:0000256" key="10">
    <source>
        <dbReference type="SAM" id="MobiDB-lite"/>
    </source>
</evidence>
<keyword evidence="4" id="KW-0479">Metal-binding</keyword>
<dbReference type="InterPro" id="IPR012675">
    <property type="entry name" value="Beta-grasp_dom_sf"/>
</dbReference>
<dbReference type="InterPro" id="IPR041706">
    <property type="entry name" value="YchF_N"/>
</dbReference>
<feature type="coiled-coil region" evidence="9">
    <location>
        <begin position="1237"/>
        <end position="1264"/>
    </location>
</feature>
<dbReference type="PANTHER" id="PTHR23305:SF11">
    <property type="entry name" value="OBG-LIKE ATPASE 1"/>
    <property type="match status" value="1"/>
</dbReference>
<dbReference type="FunFam" id="3.10.20.30:FF:000029">
    <property type="entry name" value="Obg-like ATPase 1"/>
    <property type="match status" value="1"/>
</dbReference>
<keyword evidence="7" id="KW-0067">ATP-binding</keyword>
<dbReference type="Pfam" id="PF06071">
    <property type="entry name" value="YchF-GTPase_C"/>
    <property type="match status" value="1"/>
</dbReference>
<evidence type="ECO:0000256" key="4">
    <source>
        <dbReference type="ARBA" id="ARBA00022723"/>
    </source>
</evidence>
<dbReference type="CDD" id="cd01900">
    <property type="entry name" value="YchF"/>
    <property type="match status" value="1"/>
</dbReference>
<comment type="cofactor">
    <cofactor evidence="1">
        <name>Mg(2+)</name>
        <dbReference type="ChEBI" id="CHEBI:18420"/>
    </cofactor>
</comment>
<dbReference type="GO" id="GO:0005524">
    <property type="term" value="F:ATP binding"/>
    <property type="evidence" value="ECO:0007669"/>
    <property type="project" value="UniProtKB-KW"/>
</dbReference>
<protein>
    <submittedName>
        <fullName evidence="13">Uncharacterized protein</fullName>
    </submittedName>
</protein>
<sequence length="2283" mass="262937">MKGPCHIKEQKTDFYQQEKDELADFRVDQTILISEKYLKYLVVQKIEEEWKPDDNPLDEWYAYANSYYAYTEDVDPVERVNHLLVAPPSFTSLSSLDSRSFVHENTYSTRSAQIRYLESNPVSFIVLGKPGIGEQELGKYLADYWKCVYIEPQLLIQHEIESGSRAGQCIEFNLRCGRAIGIDVILRLVEKRVHSESAKHRGFVICGLPLIPNDLYAEDPVSSESAVFNVREIFDEVLETVVELGVPPPSKPHVSIASKYGSVEGEAAEKMENVEGEEAEAGEGGIQGEGSQAFPDVLPMLKKEPSIPIDIGADYDICQPPEIGTNYEDQLTFLFNLIRDPFLIIYISCSTTDVLEKRDHYRFDIYTQEHVSLFREKYDSIIYKYFSKEKGMSADEIPEELFNIPFPDEHGLHRHLVKLPRHFKANVSTQLDSFHYTGLRFLEQRVLGHDPQYFVKVDGRTSVQRMFNIVKAKIKTLPLQNVALAEKLAVSESQVDLGEGGPPVPPQNMTLEDAYREFCRRQTPSTIFKWTWSDWGTKCPVSMKDGIYRDGTQEYAVHFMNNIFFLADQDAYIRFFRNPRPYLLPPFPKPTCKFFIFGPKCAGKTAIANCLAFTFSGTVLSINDMLQNLVSQKTEELKEKIRQAAIAEAMMLLDEMRVTEAEEQERKRVDDIKEWVNMISADLEQLADLLENRDKELETKQLEISSFPMAMRKTALAEIETEVTIAIREYNDKFEEFNIPVPDYPEGLRNLAQEKKKLLQYIPDNLKHKVKPKPASVYDDFVIEYAENAVANAHIDIGMSSENVQDMFIQGIRKVEENSVEMGNCRGGWILDGMVCDPDLIESLYPDYAADEIIVLLDEEGDEFLIDRYKERGSNHFSNYRQFFMDLGRVDAAWRAPAEVVPKPFPEAMVRDILSEIFDDTSRFRGMADKDVAYRRELEKFRGKWEIVKDYFLSKGVEPIEIKVTGKSLPDLMKETLRVIEDRYRVKATLYTEEDRAEEVRNFGVQVVQEEGMAEGPLPAVTDVEDPIEKNRRYGDTSNFCPVTFAESWVLWKGKEDFAVKFEDKVYLCANEENRDKFLVEPRKYLTGNPPESIPPPRMCIVGLPGSKKTNLSVAVAHNYGLMSLSYEEIVKNALNISSTEQFSKLGHNERIDPVLRDYLNAGSALPETIYSEVLHKLWFSEPTKSVGFILDDFPKRPVDVQFMIKYRLIPDVIIYLTSDEVAMKANLIGEFTETWKAEAETRRIAMEEEHKHAVEEREEKRQQRFQELLNERREKRYLEKREALRGEGDETSPGDTSDATELKAVSQVSFDSVADQRDMDEINGILDEELPELQLEKLPEVNEEVLLQFESEISEMLAIESEALKSIAELCKPEMIEVVPVQLDFDYSFRNYRKVLFVVDKVKYRSPALFERCYEVSMEVADRLLSCGYYFISKFGKTCPVQYAEDKVPFQMFLPMEQRYNVFPVIHRNYIYFLIGREAVEKFRTNPLKYIMVDTIRFPLIPFIVAVSGPPKCGKTILADRIRNTYGMKLVSRGQAIRYVLSYIPFSMVLDGFPNTITEVRHLSYVGLVPNLVVDLQATEAEVFECVSNDTGRRGFRKYSQHFVQHLLEEWRKTAKDFRDWFDREYQVTTSVPINTSNWSVWTQAKAVIQASFFERKHYFSHVKEDWPLRLANMLVTPLEFNQRQSNYKTFCPCCLHFSNELTSGGDPPDRTGLVQYRKFYYWLCEDHIEQFLKTPDEFLPPYGRNALPQSLPTILTLKSIPENVFENGSCVVCYKQKRAIVEGLIEFAVGYNNRVYLFEDKEHLKLFMKKPQNFMFDIGFKQPTKYSSLEYQDLPVLGMLEQYVAKPISKALNYVARRRPIIPGLSISASAVVGVGLYLKMYSETLPEEYRTEYFKGDSLYHERRNKLLFYLDTMKSVVNPYLYYEEPLPAFKMLKSEVSTASRVPVPDERFDYLCEYFKPLSKVPAFLNVVDIAGLVKGASEGQGLGNAFLSHISACDALFHLCRAFEDDDVTHVEGEVNPVRDLDIIAEELRLKDEDTLNKNLEKLEKTVGRGGDKKLKPEYDTLQKIKSVLVDEKKHIRFGDWDAKDIEVLNKYLFLTSKPALYLVNLSEKDYIKKKNKWLVKIKEWVDKNDPGAHIIPFSGAFEQKLVEEYSDPALRKKYLEELNTTSALDKIIVQGYKALQLEYFFTAGPDEVKAWTIQKGTKAPHAAGRIHTDFEKGFIMAEVMKFVDFKEEGSEAAAKAAGKYRQQGRNYVVEDGDIIFFKFNAGAGLQQAKKK</sequence>
<comment type="subcellular location">
    <subcellularLocation>
        <location evidence="2">Cytoplasm</location>
    </subcellularLocation>
</comment>
<evidence type="ECO:0000256" key="2">
    <source>
        <dbReference type="ARBA" id="ARBA00004496"/>
    </source>
</evidence>
<dbReference type="InterPro" id="IPR012676">
    <property type="entry name" value="TGS-like"/>
</dbReference>
<dbReference type="InterPro" id="IPR004396">
    <property type="entry name" value="ATPase_YchF/OLA1"/>
</dbReference>
<dbReference type="SUPFAM" id="SSF81271">
    <property type="entry name" value="TGS-like"/>
    <property type="match status" value="1"/>
</dbReference>